<dbReference type="PANTHER" id="PTHR31297">
    <property type="entry name" value="GLUCAN ENDO-1,6-BETA-GLUCOSIDASE B"/>
    <property type="match status" value="1"/>
</dbReference>
<accession>C1GK29</accession>
<dbReference type="GO" id="GO:0009986">
    <property type="term" value="C:cell surface"/>
    <property type="evidence" value="ECO:0007669"/>
    <property type="project" value="TreeGrafter"/>
</dbReference>
<evidence type="ECO:0000256" key="9">
    <source>
        <dbReference type="ARBA" id="ARBA00036824"/>
    </source>
</evidence>
<dbReference type="GeneID" id="22586078"/>
<keyword evidence="8" id="KW-0961">Cell wall biogenesis/degradation</keyword>
<feature type="domain" description="Glycoside hydrolase family 5" evidence="13">
    <location>
        <begin position="84"/>
        <end position="246"/>
    </location>
</feature>
<keyword evidence="6 11" id="KW-0378">Hydrolase</keyword>
<evidence type="ECO:0000256" key="2">
    <source>
        <dbReference type="ARBA" id="ARBA00005641"/>
    </source>
</evidence>
<evidence type="ECO:0000256" key="10">
    <source>
        <dbReference type="ARBA" id="ARBA00038929"/>
    </source>
</evidence>
<proteinExistence type="inferred from homology"/>
<protein>
    <recommendedName>
        <fullName evidence="10">glucan 1,3-beta-glucosidase</fullName>
        <ecNumber evidence="10">3.2.1.58</ecNumber>
    </recommendedName>
</protein>
<dbReference type="STRING" id="502780.C1GK29"/>
<dbReference type="Pfam" id="PF00150">
    <property type="entry name" value="Cellulase"/>
    <property type="match status" value="1"/>
</dbReference>
<dbReference type="KEGG" id="pbn:PADG_07615"/>
<gene>
    <name evidence="14" type="ORF">PADG_07615</name>
</gene>
<evidence type="ECO:0000256" key="6">
    <source>
        <dbReference type="ARBA" id="ARBA00022801"/>
    </source>
</evidence>
<dbReference type="AlphaFoldDB" id="C1GK29"/>
<name>C1GK29_PARBD</name>
<dbReference type="InParanoid" id="C1GK29"/>
<comment type="subcellular location">
    <subcellularLocation>
        <location evidence="1">Secreted</location>
    </subcellularLocation>
</comment>
<dbReference type="OrthoDB" id="62120at2759"/>
<keyword evidence="4" id="KW-0964">Secreted</keyword>
<feature type="chain" id="PRO_5002909854" description="glucan 1,3-beta-glucosidase" evidence="12">
    <location>
        <begin position="24"/>
        <end position="416"/>
    </location>
</feature>
<evidence type="ECO:0000256" key="4">
    <source>
        <dbReference type="ARBA" id="ARBA00022525"/>
    </source>
</evidence>
<evidence type="ECO:0000256" key="12">
    <source>
        <dbReference type="SAM" id="SignalP"/>
    </source>
</evidence>
<dbReference type="InterPro" id="IPR001547">
    <property type="entry name" value="Glyco_hydro_5"/>
</dbReference>
<evidence type="ECO:0000259" key="13">
    <source>
        <dbReference type="Pfam" id="PF00150"/>
    </source>
</evidence>
<dbReference type="FunCoup" id="C1GK29">
    <property type="interactions" value="112"/>
</dbReference>
<comment type="catalytic activity">
    <reaction evidence="9">
        <text>Successive hydrolysis of beta-D-glucose units from the non-reducing ends of (1-&gt;3)-beta-D-glucans, releasing alpha-glucose.</text>
        <dbReference type="EC" id="3.2.1.58"/>
    </reaction>
</comment>
<dbReference type="Gene3D" id="3.20.20.80">
    <property type="entry name" value="Glycosidases"/>
    <property type="match status" value="1"/>
</dbReference>
<dbReference type="RefSeq" id="XP_010763076.1">
    <property type="nucleotide sequence ID" value="XM_010764774.1"/>
</dbReference>
<evidence type="ECO:0000313" key="15">
    <source>
        <dbReference type="Proteomes" id="UP000001628"/>
    </source>
</evidence>
<evidence type="ECO:0000256" key="7">
    <source>
        <dbReference type="ARBA" id="ARBA00023295"/>
    </source>
</evidence>
<dbReference type="VEuPathDB" id="FungiDB:PADG_07615"/>
<evidence type="ECO:0000256" key="5">
    <source>
        <dbReference type="ARBA" id="ARBA00022729"/>
    </source>
</evidence>
<dbReference type="EMBL" id="KN275968">
    <property type="protein sequence ID" value="EEH42795.1"/>
    <property type="molecule type" value="Genomic_DNA"/>
</dbReference>
<dbReference type="SUPFAM" id="SSF51445">
    <property type="entry name" value="(Trans)glycosidases"/>
    <property type="match status" value="1"/>
</dbReference>
<comment type="similarity">
    <text evidence="2 11">Belongs to the glycosyl hydrolase 5 (cellulase A) family.</text>
</comment>
<dbReference type="HOGENOM" id="CLU_004624_0_1_1"/>
<dbReference type="InterPro" id="IPR050386">
    <property type="entry name" value="Glycosyl_hydrolase_5"/>
</dbReference>
<evidence type="ECO:0000256" key="8">
    <source>
        <dbReference type="ARBA" id="ARBA00023316"/>
    </source>
</evidence>
<dbReference type="Proteomes" id="UP000001628">
    <property type="component" value="Unassembled WGS sequence"/>
</dbReference>
<evidence type="ECO:0000256" key="3">
    <source>
        <dbReference type="ARBA" id="ARBA00011245"/>
    </source>
</evidence>
<dbReference type="GO" id="GO:0009251">
    <property type="term" value="P:glucan catabolic process"/>
    <property type="evidence" value="ECO:0007669"/>
    <property type="project" value="TreeGrafter"/>
</dbReference>
<dbReference type="GO" id="GO:0004338">
    <property type="term" value="F:glucan exo-1,3-beta-glucosidase activity"/>
    <property type="evidence" value="ECO:0007669"/>
    <property type="project" value="UniProtKB-EC"/>
</dbReference>
<dbReference type="EC" id="3.2.1.58" evidence="10"/>
<dbReference type="PANTHER" id="PTHR31297:SF1">
    <property type="entry name" value="GLUCAN 1,3-BETA-GLUCOSIDASE I_II-RELATED"/>
    <property type="match status" value="1"/>
</dbReference>
<dbReference type="GO" id="GO:0005576">
    <property type="term" value="C:extracellular region"/>
    <property type="evidence" value="ECO:0007669"/>
    <property type="project" value="UniProtKB-SubCell"/>
</dbReference>
<evidence type="ECO:0000313" key="14">
    <source>
        <dbReference type="EMBL" id="EEH42795.1"/>
    </source>
</evidence>
<evidence type="ECO:0000256" key="11">
    <source>
        <dbReference type="RuleBase" id="RU361153"/>
    </source>
</evidence>
<reference evidence="14 15" key="1">
    <citation type="journal article" date="2011" name="PLoS Genet.">
        <title>Comparative genomic analysis of human fungal pathogens causing paracoccidioidomycosis.</title>
        <authorList>
            <person name="Desjardins C.A."/>
            <person name="Champion M.D."/>
            <person name="Holder J.W."/>
            <person name="Muszewska A."/>
            <person name="Goldberg J."/>
            <person name="Bailao A.M."/>
            <person name="Brigido M.M."/>
            <person name="Ferreira M.E."/>
            <person name="Garcia A.M."/>
            <person name="Grynberg M."/>
            <person name="Gujja S."/>
            <person name="Heiman D.I."/>
            <person name="Henn M.R."/>
            <person name="Kodira C.D."/>
            <person name="Leon-Narvaez H."/>
            <person name="Longo L.V."/>
            <person name="Ma L.J."/>
            <person name="Malavazi I."/>
            <person name="Matsuo A.L."/>
            <person name="Morais F.V."/>
            <person name="Pereira M."/>
            <person name="Rodriguez-Brito S."/>
            <person name="Sakthikumar S."/>
            <person name="Salem-Izacc S.M."/>
            <person name="Sykes S.M."/>
            <person name="Teixeira M.M."/>
            <person name="Vallejo M.C."/>
            <person name="Walter M.E."/>
            <person name="Yandava C."/>
            <person name="Young S."/>
            <person name="Zeng Q."/>
            <person name="Zucker J."/>
            <person name="Felipe M.S."/>
            <person name="Goldman G.H."/>
            <person name="Haas B.J."/>
            <person name="McEwen J.G."/>
            <person name="Nino-Vega G."/>
            <person name="Puccia R."/>
            <person name="San-Blas G."/>
            <person name="Soares C.M."/>
            <person name="Birren B.W."/>
            <person name="Cuomo C.A."/>
        </authorList>
    </citation>
    <scope>NUCLEOTIDE SEQUENCE [LARGE SCALE GENOMIC DNA]</scope>
    <source>
        <strain evidence="14 15">Pb18</strain>
    </source>
</reference>
<keyword evidence="5 12" id="KW-0732">Signal</keyword>
<sequence>MNFSSLNLALASCVLAWVCLASASSHVASHIVPRQAGSAIYGVNIGGWLLLEPWISPSVFEAGGSSSVDEYTLSKNLGRDAKRHLSKHWDTFITEDDFKNIAAAGLNHVRIPIGYWAVNPIEGEPYVQGQLDYLDKALVWAKNSNLRVVIDLHGVPGSQNGFDNSGHRGAVNWQKGDTIRQTLIAIHTLAIRYANRTDVVDSIELVNKPSIPGGVQVSLLKEYYEDGYHIVRDIDSTVGVSISDASLPPRTWNGFLAPKTYKNVYLDTYHNQVFDDIFRTFTIDQHVKLACSLPHDRLRGADKPLIVKEWSGAMTDCAMYLNGRGIGSRFDGSFPSGKPSGACGARSKGSSSELSAQQKKDTLRYIEAQLDAFEVGAGWYFWTWKTEGAPGWDMQDLLNQKLFPQPIWARKYGGCR</sequence>
<keyword evidence="7 11" id="KW-0326">Glycosidase</keyword>
<dbReference type="InterPro" id="IPR017853">
    <property type="entry name" value="GH"/>
</dbReference>
<dbReference type="eggNOG" id="ENOG502QPYU">
    <property type="taxonomic scope" value="Eukaryota"/>
</dbReference>
<dbReference type="OMA" id="GWDMQDL"/>
<organism evidence="14 15">
    <name type="scientific">Paracoccidioides brasiliensis (strain Pb18)</name>
    <dbReference type="NCBI Taxonomy" id="502780"/>
    <lineage>
        <taxon>Eukaryota</taxon>
        <taxon>Fungi</taxon>
        <taxon>Dikarya</taxon>
        <taxon>Ascomycota</taxon>
        <taxon>Pezizomycotina</taxon>
        <taxon>Eurotiomycetes</taxon>
        <taxon>Eurotiomycetidae</taxon>
        <taxon>Onygenales</taxon>
        <taxon>Ajellomycetaceae</taxon>
        <taxon>Paracoccidioides</taxon>
    </lineage>
</organism>
<dbReference type="GO" id="GO:0071555">
    <property type="term" value="P:cell wall organization"/>
    <property type="evidence" value="ECO:0007669"/>
    <property type="project" value="UniProtKB-KW"/>
</dbReference>
<comment type="subunit">
    <text evidence="3">Monomer.</text>
</comment>
<keyword evidence="15" id="KW-1185">Reference proteome</keyword>
<feature type="signal peptide" evidence="12">
    <location>
        <begin position="1"/>
        <end position="23"/>
    </location>
</feature>
<evidence type="ECO:0000256" key="1">
    <source>
        <dbReference type="ARBA" id="ARBA00004613"/>
    </source>
</evidence>